<feature type="compositionally biased region" description="Gly residues" evidence="1">
    <location>
        <begin position="24"/>
        <end position="34"/>
    </location>
</feature>
<feature type="region of interest" description="Disordered" evidence="1">
    <location>
        <begin position="18"/>
        <end position="109"/>
    </location>
</feature>
<keyword evidence="3" id="KW-1185">Reference proteome</keyword>
<proteinExistence type="predicted"/>
<protein>
    <submittedName>
        <fullName evidence="2">Uncharacterized protein</fullName>
    </submittedName>
</protein>
<organism evidence="2 3">
    <name type="scientific">Scyliorhinus torazame</name>
    <name type="common">Cloudy catshark</name>
    <name type="synonym">Catulus torazame</name>
    <dbReference type="NCBI Taxonomy" id="75743"/>
    <lineage>
        <taxon>Eukaryota</taxon>
        <taxon>Metazoa</taxon>
        <taxon>Chordata</taxon>
        <taxon>Craniata</taxon>
        <taxon>Vertebrata</taxon>
        <taxon>Chondrichthyes</taxon>
        <taxon>Elasmobranchii</taxon>
        <taxon>Galeomorphii</taxon>
        <taxon>Galeoidea</taxon>
        <taxon>Carcharhiniformes</taxon>
        <taxon>Scyliorhinidae</taxon>
        <taxon>Scyliorhinus</taxon>
    </lineage>
</organism>
<evidence type="ECO:0000313" key="3">
    <source>
        <dbReference type="Proteomes" id="UP000288216"/>
    </source>
</evidence>
<gene>
    <name evidence="2" type="ORF">scyTo_0023409</name>
</gene>
<dbReference type="Proteomes" id="UP000288216">
    <property type="component" value="Unassembled WGS sequence"/>
</dbReference>
<reference evidence="2 3" key="1">
    <citation type="journal article" date="2018" name="Nat. Ecol. Evol.">
        <title>Shark genomes provide insights into elasmobranch evolution and the origin of vertebrates.</title>
        <authorList>
            <person name="Hara Y"/>
            <person name="Yamaguchi K"/>
            <person name="Onimaru K"/>
            <person name="Kadota M"/>
            <person name="Koyanagi M"/>
            <person name="Keeley SD"/>
            <person name="Tatsumi K"/>
            <person name="Tanaka K"/>
            <person name="Motone F"/>
            <person name="Kageyama Y"/>
            <person name="Nozu R"/>
            <person name="Adachi N"/>
            <person name="Nishimura O"/>
            <person name="Nakagawa R"/>
            <person name="Tanegashima C"/>
            <person name="Kiyatake I"/>
            <person name="Matsumoto R"/>
            <person name="Murakumo K"/>
            <person name="Nishida K"/>
            <person name="Terakita A"/>
            <person name="Kuratani S"/>
            <person name="Sato K"/>
            <person name="Hyodo S Kuraku.S."/>
        </authorList>
    </citation>
    <scope>NUCLEOTIDE SEQUENCE [LARGE SCALE GENOMIC DNA]</scope>
</reference>
<evidence type="ECO:0000256" key="1">
    <source>
        <dbReference type="SAM" id="MobiDB-lite"/>
    </source>
</evidence>
<feature type="compositionally biased region" description="Polar residues" evidence="1">
    <location>
        <begin position="93"/>
        <end position="102"/>
    </location>
</feature>
<comment type="caution">
    <text evidence="2">The sequence shown here is derived from an EMBL/GenBank/DDBJ whole genome shotgun (WGS) entry which is preliminary data.</text>
</comment>
<evidence type="ECO:0000313" key="2">
    <source>
        <dbReference type="EMBL" id="GCB83108.1"/>
    </source>
</evidence>
<sequence length="109" mass="11388">MGRMDYFCTVIQSDAEEASCVEGAGQGPQLGGNRGQTAGLQAGAEDQRDPPCQQPPNGDGSTADLLPAVSTLPEARCQQAADNVTEEEEIQESNHPGLQNPGSRPDQHG</sequence>
<dbReference type="AlphaFoldDB" id="A0A401QCI3"/>
<accession>A0A401QCI3</accession>
<dbReference type="EMBL" id="BFAA01029064">
    <property type="protein sequence ID" value="GCB83108.1"/>
    <property type="molecule type" value="Genomic_DNA"/>
</dbReference>
<name>A0A401QCI3_SCYTO</name>